<accession>A0A4U5P043</accession>
<comment type="caution">
    <text evidence="1">The sequence shown here is derived from an EMBL/GenBank/DDBJ whole genome shotgun (WGS) entry which is preliminary data.</text>
</comment>
<gene>
    <name evidence="1" type="ORF">L596_013407</name>
</gene>
<name>A0A4U5P043_STECR</name>
<dbReference type="EMBL" id="AZBU02000003">
    <property type="protein sequence ID" value="TKR89278.1"/>
    <property type="molecule type" value="Genomic_DNA"/>
</dbReference>
<evidence type="ECO:0000313" key="1">
    <source>
        <dbReference type="EMBL" id="TKR89278.1"/>
    </source>
</evidence>
<reference evidence="1 2" key="2">
    <citation type="journal article" date="2019" name="G3 (Bethesda)">
        <title>Hybrid Assembly of the Genome of the Entomopathogenic Nematode Steinernema carpocapsae Identifies the X-Chromosome.</title>
        <authorList>
            <person name="Serra L."/>
            <person name="Macchietto M."/>
            <person name="Macias-Munoz A."/>
            <person name="McGill C.J."/>
            <person name="Rodriguez I.M."/>
            <person name="Rodriguez B."/>
            <person name="Murad R."/>
            <person name="Mortazavi A."/>
        </authorList>
    </citation>
    <scope>NUCLEOTIDE SEQUENCE [LARGE SCALE GENOMIC DNA]</scope>
    <source>
        <strain evidence="1 2">ALL</strain>
    </source>
</reference>
<dbReference type="Proteomes" id="UP000298663">
    <property type="component" value="Unassembled WGS sequence"/>
</dbReference>
<keyword evidence="2" id="KW-1185">Reference proteome</keyword>
<evidence type="ECO:0000313" key="2">
    <source>
        <dbReference type="Proteomes" id="UP000298663"/>
    </source>
</evidence>
<dbReference type="AlphaFoldDB" id="A0A4U5P043"/>
<organism evidence="1 2">
    <name type="scientific">Steinernema carpocapsae</name>
    <name type="common">Entomopathogenic nematode</name>
    <dbReference type="NCBI Taxonomy" id="34508"/>
    <lineage>
        <taxon>Eukaryota</taxon>
        <taxon>Metazoa</taxon>
        <taxon>Ecdysozoa</taxon>
        <taxon>Nematoda</taxon>
        <taxon>Chromadorea</taxon>
        <taxon>Rhabditida</taxon>
        <taxon>Tylenchina</taxon>
        <taxon>Panagrolaimomorpha</taxon>
        <taxon>Strongyloidoidea</taxon>
        <taxon>Steinernematidae</taxon>
        <taxon>Steinernema</taxon>
    </lineage>
</organism>
<dbReference type="OrthoDB" id="10343480at2759"/>
<protein>
    <submittedName>
        <fullName evidence="1">Uncharacterized protein</fullName>
    </submittedName>
</protein>
<reference evidence="1 2" key="1">
    <citation type="journal article" date="2015" name="Genome Biol.">
        <title>Comparative genomics of Steinernema reveals deeply conserved gene regulatory networks.</title>
        <authorList>
            <person name="Dillman A.R."/>
            <person name="Macchietto M."/>
            <person name="Porter C.F."/>
            <person name="Rogers A."/>
            <person name="Williams B."/>
            <person name="Antoshechkin I."/>
            <person name="Lee M.M."/>
            <person name="Goodwin Z."/>
            <person name="Lu X."/>
            <person name="Lewis E.E."/>
            <person name="Goodrich-Blair H."/>
            <person name="Stock S.P."/>
            <person name="Adams B.J."/>
            <person name="Sternberg P.W."/>
            <person name="Mortazavi A."/>
        </authorList>
    </citation>
    <scope>NUCLEOTIDE SEQUENCE [LARGE SCALE GENOMIC DNA]</scope>
    <source>
        <strain evidence="1 2">ALL</strain>
    </source>
</reference>
<sequence length="327" mass="37542">MAWCPVKKKPLCYCCNYPDCFISCLLSAYGRLRGLCAPLETCVDKRIWYTLSISEDEDGINCSRTIVWGRNDVSISKFEVPATNSIWLIPEMDRSKHIRCAQLYINSTCSEAFKYDHLEKLAASVEQAPDRLEHLEKFGITLSLAPDARVYEVIKRIISKLPQRLKRIELNFLGVDGSVLTLLDQCLSLTPKLIKMQCSDVALGAVLELMEDNYVTKLWIKVCFSSERPFTVIEQMEALQKNWQHSQQLHQNGIEVQFSAPISVWDQLPAENYLYKSNENKRFSPMYAQLRCIFEKKTVGVYGRIALYMGLEGKENKSFGFGVRARY</sequence>
<proteinExistence type="predicted"/>